<evidence type="ECO:0000313" key="3">
    <source>
        <dbReference type="Proteomes" id="UP000199017"/>
    </source>
</evidence>
<keyword evidence="3" id="KW-1185">Reference proteome</keyword>
<dbReference type="EMBL" id="FNDU01000011">
    <property type="protein sequence ID" value="SDI72676.1"/>
    <property type="molecule type" value="Genomic_DNA"/>
</dbReference>
<reference evidence="2 3" key="1">
    <citation type="submission" date="2016-10" db="EMBL/GenBank/DDBJ databases">
        <authorList>
            <person name="de Groot N.N."/>
        </authorList>
    </citation>
    <scope>NUCLEOTIDE SEQUENCE [LARGE SCALE GENOMIC DNA]</scope>
    <source>
        <strain evidence="3">P4B,CCM 7963,CECT 7998,DSM 25260,IBRC-M 10614,KCTC 13821</strain>
    </source>
</reference>
<feature type="domain" description="Transposase IS204/IS1001/IS1096/IS1165 zinc-finger" evidence="1">
    <location>
        <begin position="35"/>
        <end position="70"/>
    </location>
</feature>
<protein>
    <submittedName>
        <fullName evidence="2">Zinc-finger of transposase IS204/IS1001/IS1096/IS1165</fullName>
    </submittedName>
</protein>
<dbReference type="OrthoDB" id="6197054at2"/>
<keyword evidence="2" id="KW-0863">Zinc-finger</keyword>
<keyword evidence="2" id="KW-0862">Zinc</keyword>
<keyword evidence="2" id="KW-0479">Metal-binding</keyword>
<evidence type="ECO:0000259" key="1">
    <source>
        <dbReference type="Pfam" id="PF14690"/>
    </source>
</evidence>
<dbReference type="Proteomes" id="UP000199017">
    <property type="component" value="Unassembled WGS sequence"/>
</dbReference>
<dbReference type="GO" id="GO:0008270">
    <property type="term" value="F:zinc ion binding"/>
    <property type="evidence" value="ECO:0007669"/>
    <property type="project" value="UniProtKB-KW"/>
</dbReference>
<organism evidence="2 3">
    <name type="scientific">Alteribacillus bidgolensis</name>
    <dbReference type="NCBI Taxonomy" id="930129"/>
    <lineage>
        <taxon>Bacteria</taxon>
        <taxon>Bacillati</taxon>
        <taxon>Bacillota</taxon>
        <taxon>Bacilli</taxon>
        <taxon>Bacillales</taxon>
        <taxon>Bacillaceae</taxon>
        <taxon>Alteribacillus</taxon>
    </lineage>
</organism>
<dbReference type="Pfam" id="PF14690">
    <property type="entry name" value="Zn_ribbon_ISL3"/>
    <property type="match status" value="1"/>
</dbReference>
<dbReference type="AlphaFoldDB" id="A0A1G8MXT3"/>
<accession>A0A1G8MXT3</accession>
<evidence type="ECO:0000313" key="2">
    <source>
        <dbReference type="EMBL" id="SDI72676.1"/>
    </source>
</evidence>
<gene>
    <name evidence="2" type="ORF">SAMN05216352_11119</name>
</gene>
<sequence length="127" mass="14476">MHFNMKWPGLEDVVVTKTEERGEAFYLHVEIPRKSHRCPACGERTSRVHDYRIQKIQHLKVFERTSYLFFEGVVMCAPAANALRNAILSSSGINATPGNGIKPLVCVSFKEKISKIRQVNYVYPLLP</sequence>
<proteinExistence type="predicted"/>
<name>A0A1G8MXT3_9BACI</name>
<dbReference type="STRING" id="930129.SAMN05216352_11119"/>
<dbReference type="InterPro" id="IPR029261">
    <property type="entry name" value="Transposase_Znf"/>
</dbReference>